<name>A0A420HPL1_9PEZI</name>
<dbReference type="Proteomes" id="UP000286134">
    <property type="component" value="Unassembled WGS sequence"/>
</dbReference>
<organism evidence="1 2">
    <name type="scientific">Erysiphe neolycopersici</name>
    <dbReference type="NCBI Taxonomy" id="212602"/>
    <lineage>
        <taxon>Eukaryota</taxon>
        <taxon>Fungi</taxon>
        <taxon>Dikarya</taxon>
        <taxon>Ascomycota</taxon>
        <taxon>Pezizomycotina</taxon>
        <taxon>Leotiomycetes</taxon>
        <taxon>Erysiphales</taxon>
        <taxon>Erysiphaceae</taxon>
        <taxon>Erysiphe</taxon>
    </lineage>
</organism>
<gene>
    <name evidence="1" type="ORF">OnM2_061051</name>
</gene>
<dbReference type="SUPFAM" id="SSF54897">
    <property type="entry name" value="Protease propeptides/inhibitors"/>
    <property type="match status" value="1"/>
</dbReference>
<comment type="caution">
    <text evidence="1">The sequence shown here is derived from an EMBL/GenBank/DDBJ whole genome shotgun (WGS) entry which is preliminary data.</text>
</comment>
<accession>A0A420HPL1</accession>
<evidence type="ECO:0000313" key="1">
    <source>
        <dbReference type="EMBL" id="RKF59309.1"/>
    </source>
</evidence>
<protein>
    <submittedName>
        <fullName evidence="1">Uncharacterized protein</fullName>
    </submittedName>
</protein>
<keyword evidence="2" id="KW-1185">Reference proteome</keyword>
<dbReference type="EMBL" id="MCFK01006113">
    <property type="protein sequence ID" value="RKF59309.1"/>
    <property type="molecule type" value="Genomic_DNA"/>
</dbReference>
<dbReference type="InterPro" id="IPR037045">
    <property type="entry name" value="S8pro/Inhibitor_I9_sf"/>
</dbReference>
<sequence>MSTSHITSQELTALKNDGWKIHIIGVKKDGDSKTHSEQAKLGVVKAGGKIVDDIAVINGFTAIFPPGSAEVFNNSSNEHIAFSEEDQVVTTS</sequence>
<dbReference type="Gene3D" id="3.30.70.80">
    <property type="entry name" value="Peptidase S8 propeptide/proteinase inhibitor I9"/>
    <property type="match status" value="1"/>
</dbReference>
<dbReference type="AlphaFoldDB" id="A0A420HPL1"/>
<dbReference type="OrthoDB" id="5518345at2759"/>
<proteinExistence type="predicted"/>
<reference evidence="1 2" key="1">
    <citation type="journal article" date="2018" name="BMC Genomics">
        <title>Comparative genome analyses reveal sequence features reflecting distinct modes of host-adaptation between dicot and monocot powdery mildew.</title>
        <authorList>
            <person name="Wu Y."/>
            <person name="Ma X."/>
            <person name="Pan Z."/>
            <person name="Kale S.D."/>
            <person name="Song Y."/>
            <person name="King H."/>
            <person name="Zhang Q."/>
            <person name="Presley C."/>
            <person name="Deng X."/>
            <person name="Wei C.I."/>
            <person name="Xiao S."/>
        </authorList>
    </citation>
    <scope>NUCLEOTIDE SEQUENCE [LARGE SCALE GENOMIC DNA]</scope>
    <source>
        <strain evidence="1">UMSG2</strain>
    </source>
</reference>
<evidence type="ECO:0000313" key="2">
    <source>
        <dbReference type="Proteomes" id="UP000286134"/>
    </source>
</evidence>